<dbReference type="Pfam" id="PF00990">
    <property type="entry name" value="GGDEF"/>
    <property type="match status" value="1"/>
</dbReference>
<evidence type="ECO:0000259" key="2">
    <source>
        <dbReference type="PROSITE" id="PS50887"/>
    </source>
</evidence>
<dbReference type="Gene3D" id="3.30.70.270">
    <property type="match status" value="1"/>
</dbReference>
<accession>A0A2K3UT59</accession>
<keyword evidence="4" id="KW-1185">Reference proteome</keyword>
<dbReference type="InterPro" id="IPR029787">
    <property type="entry name" value="Nucleotide_cyclase"/>
</dbReference>
<feature type="domain" description="GGDEF" evidence="2">
    <location>
        <begin position="399"/>
        <end position="530"/>
    </location>
</feature>
<dbReference type="NCBIfam" id="TIGR00254">
    <property type="entry name" value="GGDEF"/>
    <property type="match status" value="1"/>
</dbReference>
<dbReference type="GO" id="GO:1902201">
    <property type="term" value="P:negative regulation of bacterial-type flagellum-dependent cell motility"/>
    <property type="evidence" value="ECO:0007669"/>
    <property type="project" value="TreeGrafter"/>
</dbReference>
<dbReference type="InterPro" id="IPR011990">
    <property type="entry name" value="TPR-like_helical_dom_sf"/>
</dbReference>
<sequence>MAPATLTLLRDAWTWREQEPERSAALLARAAELQSGAQDAGAEDEHTAASAVVRGYHQFRDARQAQALEEAAQALARLAERPESHWYTRALNVRSAAQLELGEFAGALLTLRDQIRLSRDNGDQESEACALHDLGAMHTRRDPGRAGAYLRAAGALFDRLGHPTGQTFVAWSLGELLQVQGRQDEALEHVQEALRRARACGHRLMEVLALSRLGELALGRGEAGQGERWLREALALQLETTHRPLWVSVPPLVPLLIHSGRLSEARQVLEDQLIRADEAGMLAARVALHEALSGVFEALGDPVRALRHARDHLRLFRQENADELARRVQGLEVLHRTELAEHEAQTQRRQNAELRAALAQLEVLHLQVERASVTDELTGVHNRHFLMTHGAASLAAARGPACVAILDIDHFKSINDQYGHDGGDQVLAAFARYLRQSLRPSDLFTRFGGEEFVVIFLDTHLPEAGAALEALNAGVRALPHAGVSPDLQLSFTAGVVAVVGGDLLDALHRADALLMQGKRSGRARVVCEPEGAAPGRSLAPTS</sequence>
<gene>
    <name evidence="3" type="ORF">CVO96_17160</name>
</gene>
<keyword evidence="1" id="KW-0175">Coiled coil</keyword>
<dbReference type="InterPro" id="IPR000160">
    <property type="entry name" value="GGDEF_dom"/>
</dbReference>
<name>A0A2K3UT59_9DEIO</name>
<dbReference type="Gene3D" id="1.25.40.10">
    <property type="entry name" value="Tetratricopeptide repeat domain"/>
    <property type="match status" value="1"/>
</dbReference>
<organism evidence="3 4">
    <name type="scientific">Deinococcus koreensis</name>
    <dbReference type="NCBI Taxonomy" id="2054903"/>
    <lineage>
        <taxon>Bacteria</taxon>
        <taxon>Thermotogati</taxon>
        <taxon>Deinococcota</taxon>
        <taxon>Deinococci</taxon>
        <taxon>Deinococcales</taxon>
        <taxon>Deinococcaceae</taxon>
        <taxon>Deinococcus</taxon>
    </lineage>
</organism>
<evidence type="ECO:0000313" key="3">
    <source>
        <dbReference type="EMBL" id="PNY79690.1"/>
    </source>
</evidence>
<dbReference type="PROSITE" id="PS50887">
    <property type="entry name" value="GGDEF"/>
    <property type="match status" value="1"/>
</dbReference>
<feature type="coiled-coil region" evidence="1">
    <location>
        <begin position="337"/>
        <end position="371"/>
    </location>
</feature>
<dbReference type="OrthoDB" id="54420at2"/>
<dbReference type="SUPFAM" id="SSF55073">
    <property type="entry name" value="Nucleotide cyclase"/>
    <property type="match status" value="1"/>
</dbReference>
<dbReference type="GO" id="GO:0043709">
    <property type="term" value="P:cell adhesion involved in single-species biofilm formation"/>
    <property type="evidence" value="ECO:0007669"/>
    <property type="project" value="TreeGrafter"/>
</dbReference>
<dbReference type="GO" id="GO:0005886">
    <property type="term" value="C:plasma membrane"/>
    <property type="evidence" value="ECO:0007669"/>
    <property type="project" value="TreeGrafter"/>
</dbReference>
<dbReference type="SUPFAM" id="SSF48452">
    <property type="entry name" value="TPR-like"/>
    <property type="match status" value="1"/>
</dbReference>
<evidence type="ECO:0000313" key="4">
    <source>
        <dbReference type="Proteomes" id="UP000236379"/>
    </source>
</evidence>
<dbReference type="EMBL" id="PPPD01000002">
    <property type="protein sequence ID" value="PNY79690.1"/>
    <property type="molecule type" value="Genomic_DNA"/>
</dbReference>
<dbReference type="Proteomes" id="UP000236379">
    <property type="component" value="Unassembled WGS sequence"/>
</dbReference>
<dbReference type="InterPro" id="IPR043128">
    <property type="entry name" value="Rev_trsase/Diguanyl_cyclase"/>
</dbReference>
<dbReference type="PANTHER" id="PTHR45138:SF5">
    <property type="entry name" value="BIFUNCTIONAL PERIPLASMIC SUBSTRATE BINDING PROTEIN_CYTOPLASMIC DIGUANYLATE CYCLASE"/>
    <property type="match status" value="1"/>
</dbReference>
<dbReference type="SMART" id="SM00267">
    <property type="entry name" value="GGDEF"/>
    <property type="match status" value="1"/>
</dbReference>
<evidence type="ECO:0000256" key="1">
    <source>
        <dbReference type="SAM" id="Coils"/>
    </source>
</evidence>
<dbReference type="CDD" id="cd01949">
    <property type="entry name" value="GGDEF"/>
    <property type="match status" value="1"/>
</dbReference>
<dbReference type="RefSeq" id="WP_103313674.1">
    <property type="nucleotide sequence ID" value="NZ_PPPD01000002.1"/>
</dbReference>
<proteinExistence type="predicted"/>
<dbReference type="InterPro" id="IPR050469">
    <property type="entry name" value="Diguanylate_Cyclase"/>
</dbReference>
<dbReference type="PANTHER" id="PTHR45138">
    <property type="entry name" value="REGULATORY COMPONENTS OF SENSORY TRANSDUCTION SYSTEM"/>
    <property type="match status" value="1"/>
</dbReference>
<comment type="caution">
    <text evidence="3">The sequence shown here is derived from an EMBL/GenBank/DDBJ whole genome shotgun (WGS) entry which is preliminary data.</text>
</comment>
<dbReference type="AlphaFoldDB" id="A0A2K3UT59"/>
<reference evidence="3 4" key="1">
    <citation type="submission" date="2018-01" db="EMBL/GenBank/DDBJ databases">
        <title>Deinococcus koreensis sp. nov., a radiation-resistant bacterium isolated from river water.</title>
        <authorList>
            <person name="Choi A."/>
        </authorList>
    </citation>
    <scope>NUCLEOTIDE SEQUENCE [LARGE SCALE GENOMIC DNA]</scope>
    <source>
        <strain evidence="3 4">SJW1-2</strain>
    </source>
</reference>
<protein>
    <recommendedName>
        <fullName evidence="2">GGDEF domain-containing protein</fullName>
    </recommendedName>
</protein>
<dbReference type="GO" id="GO:0052621">
    <property type="term" value="F:diguanylate cyclase activity"/>
    <property type="evidence" value="ECO:0007669"/>
    <property type="project" value="TreeGrafter"/>
</dbReference>